<dbReference type="InterPro" id="IPR000942">
    <property type="entry name" value="Gemini_AL2"/>
</dbReference>
<evidence type="ECO:0000256" key="2">
    <source>
        <dbReference type="ARBA" id="ARBA00004192"/>
    </source>
</evidence>
<dbReference type="KEGG" id="vg:5867669"/>
<comment type="subunit">
    <text evidence="17">Monomer. Homodimer. Homooligomer. Self-interaction correlates with nuclear localization and efficient activation of transcription.</text>
</comment>
<evidence type="ECO:0000256" key="12">
    <source>
        <dbReference type="ARBA" id="ARBA00022833"/>
    </source>
</evidence>
<keyword evidence="20" id="KW-1185">Reference proteome</keyword>
<protein>
    <recommendedName>
        <fullName evidence="4 17">Transcriptional activator protein</fullName>
        <shortName evidence="17">TrAP</shortName>
    </recommendedName>
</protein>
<dbReference type="OrthoDB" id="11041at10239"/>
<keyword evidence="7 17" id="KW-1048">Host nucleus</keyword>
<evidence type="ECO:0000256" key="7">
    <source>
        <dbReference type="ARBA" id="ARBA00022562"/>
    </source>
</evidence>
<dbReference type="GeneID" id="5867669"/>
<name>B0LV72_9GEMI</name>
<sequence length="135" mass="15142">MRPLSPSGSHSSQIPIKVLHKAAKAKSIRRKRIDLPCGCSIYKSINCHNHGFTHRGTHHCSSSDEWRIYLGGAKSPIFQDPKTPQQTIQHEQGRNRDKDPIQLQPEESIGNSQVFLDIPDMDSLTTSDIAFLKSI</sequence>
<gene>
    <name evidence="19" type="primary">AC2</name>
</gene>
<evidence type="ECO:0000256" key="5">
    <source>
        <dbReference type="ARBA" id="ARBA00022463"/>
    </source>
</evidence>
<dbReference type="GO" id="GO:0030430">
    <property type="term" value="C:host cell cytoplasm"/>
    <property type="evidence" value="ECO:0007669"/>
    <property type="project" value="UniProtKB-SubCell"/>
</dbReference>
<keyword evidence="8 17" id="KW-0945">Host-virus interaction</keyword>
<evidence type="ECO:0000256" key="3">
    <source>
        <dbReference type="ARBA" id="ARBA00007672"/>
    </source>
</evidence>
<dbReference type="GO" id="GO:0042025">
    <property type="term" value="C:host cell nucleus"/>
    <property type="evidence" value="ECO:0007669"/>
    <property type="project" value="UniProtKB-SubCell"/>
</dbReference>
<feature type="compositionally biased region" description="Basic and acidic residues" evidence="18">
    <location>
        <begin position="91"/>
        <end position="100"/>
    </location>
</feature>
<comment type="similarity">
    <text evidence="3 17">Belongs to the geminiviridae transcriptional activator protein family.</text>
</comment>
<proteinExistence type="inferred from homology"/>
<evidence type="ECO:0000256" key="8">
    <source>
        <dbReference type="ARBA" id="ARBA00022581"/>
    </source>
</evidence>
<evidence type="ECO:0000313" key="20">
    <source>
        <dbReference type="Proteomes" id="UP000207639"/>
    </source>
</evidence>
<evidence type="ECO:0000256" key="15">
    <source>
        <dbReference type="ARBA" id="ARBA00023200"/>
    </source>
</evidence>
<keyword evidence="6" id="KW-0597">Phosphoprotein</keyword>
<evidence type="ECO:0000256" key="13">
    <source>
        <dbReference type="ARBA" id="ARBA00023125"/>
    </source>
</evidence>
<keyword evidence="13 17" id="KW-0238">DNA-binding</keyword>
<keyword evidence="10 17" id="KW-0479">Metal-binding</keyword>
<dbReference type="GO" id="GO:0005198">
    <property type="term" value="F:structural molecule activity"/>
    <property type="evidence" value="ECO:0007669"/>
    <property type="project" value="InterPro"/>
</dbReference>
<keyword evidence="11 17" id="KW-0863">Zinc-finger</keyword>
<evidence type="ECO:0000256" key="11">
    <source>
        <dbReference type="ARBA" id="ARBA00022771"/>
    </source>
</evidence>
<evidence type="ECO:0000256" key="17">
    <source>
        <dbReference type="RuleBase" id="RU363028"/>
    </source>
</evidence>
<dbReference type="GO" id="GO:0019028">
    <property type="term" value="C:viral capsid"/>
    <property type="evidence" value="ECO:0007669"/>
    <property type="project" value="InterPro"/>
</dbReference>
<reference evidence="19 20" key="1">
    <citation type="submission" date="2008-02" db="EMBL/GenBank/DDBJ databases">
        <title>Molecular Characterization of a Distinct Begomovirus Species Isolated from Emilia sonchifolia in China.</title>
        <authorList>
            <person name="Yang C.X."/>
        </authorList>
    </citation>
    <scope>NUCLEOTIDE SEQUENCE [LARGE SCALE GENOMIC DNA]</scope>
    <source>
        <strain evidence="19">Fz1</strain>
    </source>
</reference>
<evidence type="ECO:0000256" key="18">
    <source>
        <dbReference type="SAM" id="MobiDB-lite"/>
    </source>
</evidence>
<dbReference type="GO" id="GO:0003677">
    <property type="term" value="F:DNA binding"/>
    <property type="evidence" value="ECO:0007669"/>
    <property type="project" value="UniProtKB-KW"/>
</dbReference>
<keyword evidence="9" id="KW-1090">Inhibition of host innate immune response by virus</keyword>
<dbReference type="GO" id="GO:0052170">
    <property type="term" value="P:symbiont-mediated suppression of host innate immune response"/>
    <property type="evidence" value="ECO:0007669"/>
    <property type="project" value="UniProtKB-KW"/>
</dbReference>
<keyword evidence="12 17" id="KW-0862">Zinc</keyword>
<comment type="domain">
    <text evidence="17">The zinc finger and the transactivation region are involved in PTGS suppression.</text>
</comment>
<dbReference type="Proteomes" id="UP000207639">
    <property type="component" value="Segment DNA A"/>
</dbReference>
<keyword evidence="14 17" id="KW-0010">Activator</keyword>
<evidence type="ECO:0000256" key="6">
    <source>
        <dbReference type="ARBA" id="ARBA00022553"/>
    </source>
</evidence>
<comment type="subcellular location">
    <subcellularLocation>
        <location evidence="2 17">Host cytoplasm</location>
    </subcellularLocation>
    <subcellularLocation>
        <location evidence="1 17">Host nucleus</location>
    </subcellularLocation>
</comment>
<dbReference type="GO" id="GO:0008270">
    <property type="term" value="F:zinc ion binding"/>
    <property type="evidence" value="ECO:0007669"/>
    <property type="project" value="UniProtKB-KW"/>
</dbReference>
<evidence type="ECO:0000256" key="10">
    <source>
        <dbReference type="ARBA" id="ARBA00022723"/>
    </source>
</evidence>
<keyword evidence="5 17" id="KW-0941">Suppressor of RNA silencing</keyword>
<evidence type="ECO:0000313" key="19">
    <source>
        <dbReference type="EMBL" id="ABY84409.1"/>
    </source>
</evidence>
<evidence type="ECO:0000256" key="16">
    <source>
        <dbReference type="ARBA" id="ARBA00023280"/>
    </source>
</evidence>
<evidence type="ECO:0000256" key="4">
    <source>
        <dbReference type="ARBA" id="ARBA00014388"/>
    </source>
</evidence>
<comment type="function">
    <text evidence="17">Strong activator of the late viral genes promoters. Acts as a suppressor of RNA-mediated gene silencing, also known as post-transcriptional gene silencing (PTGS), a mechanism of plant viral defense that limits the accumulation of viral RNAs. Also suppresses the host basal defense by interacting with and inhibiting SNF1 kinase, a key regulator of cell metabolism implicated in innate antiviral defense. Determines pathogenicity.</text>
</comment>
<evidence type="ECO:0000256" key="14">
    <source>
        <dbReference type="ARBA" id="ARBA00023159"/>
    </source>
</evidence>
<keyword evidence="16" id="KW-0899">Viral immunoevasion</keyword>
<dbReference type="PRINTS" id="PR00230">
    <property type="entry name" value="GEMCOATAL2"/>
</dbReference>
<feature type="region of interest" description="Disordered" evidence="18">
    <location>
        <begin position="74"/>
        <end position="106"/>
    </location>
</feature>
<dbReference type="EMBL" id="EU377539">
    <property type="protein sequence ID" value="ABY84409.1"/>
    <property type="molecule type" value="Genomic_DNA"/>
</dbReference>
<dbReference type="RefSeq" id="YP_001661460.1">
    <property type="nucleotide sequence ID" value="NC_010307.1"/>
</dbReference>
<keyword evidence="15 17" id="KW-1035">Host cytoplasm</keyword>
<evidence type="ECO:0000256" key="9">
    <source>
        <dbReference type="ARBA" id="ARBA00022632"/>
    </source>
</evidence>
<dbReference type="Pfam" id="PF01440">
    <property type="entry name" value="Gemini_AL2"/>
    <property type="match status" value="1"/>
</dbReference>
<accession>B0LV72</accession>
<organism evidence="19 20">
    <name type="scientific">Emilia yellow vein virus-[Fz1]</name>
    <dbReference type="NCBI Taxonomy" id="498805"/>
    <lineage>
        <taxon>Viruses</taxon>
        <taxon>Monodnaviria</taxon>
        <taxon>Shotokuvirae</taxon>
        <taxon>Cressdnaviricota</taxon>
        <taxon>Repensiviricetes</taxon>
        <taxon>Geplafuvirales</taxon>
        <taxon>Geminiviridae</taxon>
        <taxon>Begomovirus</taxon>
        <taxon>Begomovirus emiliae</taxon>
        <taxon>Emilia yellow vein virus</taxon>
    </lineage>
</organism>
<evidence type="ECO:0000256" key="1">
    <source>
        <dbReference type="ARBA" id="ARBA00004147"/>
    </source>
</evidence>